<dbReference type="AlphaFoldDB" id="A0A2A9EXN6"/>
<dbReference type="RefSeq" id="WP_098463975.1">
    <property type="nucleotide sequence ID" value="NZ_PDJJ01000001.1"/>
</dbReference>
<feature type="domain" description="DUF403" evidence="1">
    <location>
        <begin position="1"/>
        <end position="297"/>
    </location>
</feature>
<dbReference type="PANTHER" id="PTHR34595:SF7">
    <property type="entry name" value="SLL1039 PROTEIN"/>
    <property type="match status" value="1"/>
</dbReference>
<reference evidence="2 3" key="1">
    <citation type="submission" date="2017-10" db="EMBL/GenBank/DDBJ databases">
        <title>Sequencing the genomes of 1000 actinobacteria strains.</title>
        <authorList>
            <person name="Klenk H.-P."/>
        </authorList>
    </citation>
    <scope>NUCLEOTIDE SEQUENCE [LARGE SCALE GENOMIC DNA]</scope>
    <source>
        <strain evidence="2 3">DSM 21863</strain>
    </source>
</reference>
<dbReference type="Proteomes" id="UP000224130">
    <property type="component" value="Unassembled WGS sequence"/>
</dbReference>
<comment type="caution">
    <text evidence="2">The sequence shown here is derived from an EMBL/GenBank/DDBJ whole genome shotgun (WGS) entry which is preliminary data.</text>
</comment>
<sequence length="310" mass="34402">MLSRIAESLFWIGRYVERADDTARILDVHVQMLSEEPWAEESAACRTLMAIMDHPATPEDGPVGRETLLRLLAHDRSNPSAIAGALVAARENARRAREIVSTELWETLNTTRNDVVTVGRTRRPHEFFAWVRERAAVVAGLMESATPHDATWHFMVLGQSIERADMTARLLTTQARLGAAGPGWTSVLRSCGAHEAYLRAHRGRTSDDDAAGFLVLDRLFPRSIVYALGSADRALRALEPVESRREVSDEAVRELGVVRSRLEFARRSDTIDDLPAVMGQVQEACARASEAVRDRYFPSTVSTAWVGEAL</sequence>
<dbReference type="EMBL" id="PDJJ01000001">
    <property type="protein sequence ID" value="PFG43648.1"/>
    <property type="molecule type" value="Genomic_DNA"/>
</dbReference>
<accession>A0A2A9EXN6</accession>
<name>A0A2A9EXN6_9MICO</name>
<dbReference type="InterPro" id="IPR051680">
    <property type="entry name" value="ATP-dep_Glu-Cys_Ligase-2"/>
</dbReference>
<dbReference type="OrthoDB" id="9803532at2"/>
<protein>
    <submittedName>
        <fullName evidence="2">Putative alpha-E superfamily protein</fullName>
    </submittedName>
</protein>
<evidence type="ECO:0000313" key="2">
    <source>
        <dbReference type="EMBL" id="PFG43648.1"/>
    </source>
</evidence>
<evidence type="ECO:0000313" key="3">
    <source>
        <dbReference type="Proteomes" id="UP000224130"/>
    </source>
</evidence>
<dbReference type="PANTHER" id="PTHR34595">
    <property type="entry name" value="BLR5612 PROTEIN"/>
    <property type="match status" value="1"/>
</dbReference>
<gene>
    <name evidence="2" type="ORF">ATJ88_2354</name>
</gene>
<evidence type="ECO:0000259" key="1">
    <source>
        <dbReference type="Pfam" id="PF04168"/>
    </source>
</evidence>
<proteinExistence type="predicted"/>
<keyword evidence="3" id="KW-1185">Reference proteome</keyword>
<dbReference type="Pfam" id="PF04168">
    <property type="entry name" value="Alpha-E"/>
    <property type="match status" value="1"/>
</dbReference>
<dbReference type="InterPro" id="IPR007296">
    <property type="entry name" value="DUF403"/>
</dbReference>
<organism evidence="2 3">
    <name type="scientific">Isoptericola jiangsuensis</name>
    <dbReference type="NCBI Taxonomy" id="548579"/>
    <lineage>
        <taxon>Bacteria</taxon>
        <taxon>Bacillati</taxon>
        <taxon>Actinomycetota</taxon>
        <taxon>Actinomycetes</taxon>
        <taxon>Micrococcales</taxon>
        <taxon>Promicromonosporaceae</taxon>
        <taxon>Isoptericola</taxon>
    </lineage>
</organism>